<evidence type="ECO:0000256" key="8">
    <source>
        <dbReference type="ARBA" id="ARBA00071272"/>
    </source>
</evidence>
<comment type="similarity">
    <text evidence="2">Belongs to the paired homeobox family. Bicoid subfamily.</text>
</comment>
<dbReference type="Pfam" id="PF00046">
    <property type="entry name" value="Homeodomain"/>
    <property type="match status" value="1"/>
</dbReference>
<proteinExistence type="inferred from homology"/>
<evidence type="ECO:0000256" key="7">
    <source>
        <dbReference type="ARBA" id="ARBA00054354"/>
    </source>
</evidence>
<evidence type="ECO:0000259" key="14">
    <source>
        <dbReference type="PROSITE" id="PS50803"/>
    </source>
</evidence>
<evidence type="ECO:0000256" key="9">
    <source>
        <dbReference type="ARBA" id="ARBA00076935"/>
    </source>
</evidence>
<keyword evidence="4 10" id="KW-0238">DNA-binding</keyword>
<dbReference type="FunFam" id="1.10.10.60:FF:000102">
    <property type="entry name" value="Aristaless related homeobox"/>
    <property type="match status" value="1"/>
</dbReference>
<organism evidence="15">
    <name type="scientific">Camelus bactrianus</name>
    <name type="common">Bactrian camel</name>
    <dbReference type="NCBI Taxonomy" id="9837"/>
    <lineage>
        <taxon>Eukaryota</taxon>
        <taxon>Metazoa</taxon>
        <taxon>Chordata</taxon>
        <taxon>Craniata</taxon>
        <taxon>Vertebrata</taxon>
        <taxon>Euteleostomi</taxon>
        <taxon>Mammalia</taxon>
        <taxon>Eutheria</taxon>
        <taxon>Laurasiatheria</taxon>
        <taxon>Artiodactyla</taxon>
        <taxon>Tylopoda</taxon>
        <taxon>Camelidae</taxon>
        <taxon>Camelus</taxon>
    </lineage>
</organism>
<comment type="subcellular location">
    <subcellularLocation>
        <location evidence="1 10 11">Nucleus</location>
    </subcellularLocation>
</comment>
<dbReference type="SMART" id="SM00389">
    <property type="entry name" value="HOX"/>
    <property type="match status" value="1"/>
</dbReference>
<dbReference type="CTD" id="170302"/>
<dbReference type="PROSITE" id="PS00027">
    <property type="entry name" value="HOMEOBOX_1"/>
    <property type="match status" value="1"/>
</dbReference>
<evidence type="ECO:0000259" key="13">
    <source>
        <dbReference type="PROSITE" id="PS50071"/>
    </source>
</evidence>
<feature type="region of interest" description="Disordered" evidence="12">
    <location>
        <begin position="1"/>
        <end position="21"/>
    </location>
</feature>
<dbReference type="InterPro" id="IPR009057">
    <property type="entry name" value="Homeodomain-like_sf"/>
</dbReference>
<accession>A0A9W3HLK7</accession>
<keyword evidence="5 10" id="KW-0371">Homeobox</keyword>
<dbReference type="Pfam" id="PF03826">
    <property type="entry name" value="OAR"/>
    <property type="match status" value="1"/>
</dbReference>
<dbReference type="PROSITE" id="PS50803">
    <property type="entry name" value="OAR"/>
    <property type="match status" value="1"/>
</dbReference>
<sequence length="608" mass="65197">MSNQYQEEGCSERPECKSKSPTLLSSYCIDSILGRRSPCKMRLLGAAQSLPAPLASRADQEKAVQGKAAFARHLKRVLGAGLDPALAPVPGASSRRKERPVPIAPPFSSTQAFPSPFSPGRFFCAFLCEEPPPPPAGSCWVRARTQVHRAVPLPPQGSPAGQRAPLSPALARVAEPRAEVVRKVFSVVLPPKEELLLQPEDAEGKDGEDSVCLSAGSDSEEGLLKRKQRRYRTTFTSYQLEELERAFQKTHYPDVFTREELAMRLDLTEARVQVWFQNRRAKWRKREKAGAQTHPPGLPFPGPLSATHPLGQPAAQRGAAGPEHFPRSRCVPASGLHQPCVRQVTSGLGESVSLSYTHRGWGPGRRLETGRDDTHLFSGLTPEIYQSPGRGVGNSCGCVGWPRAARASGAVQRGWRRRAEQSWRLREVVARTGVPGLGLTVRRMRESRVCGLSLSGKRLQGRKEGGGVGGKVSPRWDVGPMAGQSRWSSGNQQAGAPHPHLVLIGRALVAQPGAGGLPRQREGQPTRPAFPGRAVGFADVGRASAPALDPPGISGPLVASGALADPATAAADRRASSIAALRLKAKEHAAQLTQLNILPGTSTGKEVC</sequence>
<evidence type="ECO:0000256" key="4">
    <source>
        <dbReference type="ARBA" id="ARBA00023125"/>
    </source>
</evidence>
<dbReference type="GO" id="GO:0000981">
    <property type="term" value="F:DNA-binding transcription factor activity, RNA polymerase II-specific"/>
    <property type="evidence" value="ECO:0007669"/>
    <property type="project" value="InterPro"/>
</dbReference>
<evidence type="ECO:0000256" key="10">
    <source>
        <dbReference type="PROSITE-ProRule" id="PRU00108"/>
    </source>
</evidence>
<name>A0A9W3HLK7_CAMBA</name>
<dbReference type="PANTHER" id="PTHR24329">
    <property type="entry name" value="HOMEOBOX PROTEIN ARISTALESS"/>
    <property type="match status" value="1"/>
</dbReference>
<dbReference type="InterPro" id="IPR017970">
    <property type="entry name" value="Homeobox_CS"/>
</dbReference>
<evidence type="ECO:0000256" key="1">
    <source>
        <dbReference type="ARBA" id="ARBA00004123"/>
    </source>
</evidence>
<evidence type="ECO:0000313" key="15">
    <source>
        <dbReference type="RefSeq" id="XP_045377669.1"/>
    </source>
</evidence>
<comment type="function">
    <text evidence="7">Transcription factor. Binds to specific sequence motif 5'-TAATTA-3' in regulatory elements of target genes, such as histone demethylase KDM5C. Positively modulates transcription of KDM5C. Activates expression of KDM5C synergistically with histone lysine demethylase PHF8 and perhaps in competition with transcription regulator ZNF711; synergy may be related to enrichment of histone H3K4me3 in regulatory elements. Required for normal brain development. Plays a role in neuronal proliferation, interneuronal migration and differentiation in the embryonic forebrain. May also be involved in axonal guidance in the floor plate.</text>
</comment>
<feature type="region of interest" description="Disordered" evidence="12">
    <location>
        <begin position="286"/>
        <end position="325"/>
    </location>
</feature>
<feature type="domain" description="OAR" evidence="14">
    <location>
        <begin position="576"/>
        <end position="589"/>
    </location>
</feature>
<evidence type="ECO:0000256" key="3">
    <source>
        <dbReference type="ARBA" id="ARBA00022473"/>
    </source>
</evidence>
<dbReference type="PROSITE" id="PS50071">
    <property type="entry name" value="HOMEOBOX_2"/>
    <property type="match status" value="1"/>
</dbReference>
<dbReference type="GO" id="GO:0000977">
    <property type="term" value="F:RNA polymerase II transcription regulatory region sequence-specific DNA binding"/>
    <property type="evidence" value="ECO:0007669"/>
    <property type="project" value="TreeGrafter"/>
</dbReference>
<keyword evidence="6 10" id="KW-0539">Nucleus</keyword>
<dbReference type="GO" id="GO:0005634">
    <property type="term" value="C:nucleus"/>
    <property type="evidence" value="ECO:0007669"/>
    <property type="project" value="UniProtKB-SubCell"/>
</dbReference>
<evidence type="ECO:0000256" key="5">
    <source>
        <dbReference type="ARBA" id="ARBA00023155"/>
    </source>
</evidence>
<keyword evidence="3" id="KW-0217">Developmental protein</keyword>
<feature type="compositionally biased region" description="Low complexity" evidence="12">
    <location>
        <begin position="311"/>
        <end position="322"/>
    </location>
</feature>
<feature type="domain" description="Homeobox" evidence="13">
    <location>
        <begin position="226"/>
        <end position="286"/>
    </location>
</feature>
<evidence type="ECO:0000256" key="2">
    <source>
        <dbReference type="ARBA" id="ARBA00006503"/>
    </source>
</evidence>
<evidence type="ECO:0000256" key="12">
    <source>
        <dbReference type="SAM" id="MobiDB-lite"/>
    </source>
</evidence>
<dbReference type="RefSeq" id="XP_045377669.1">
    <property type="nucleotide sequence ID" value="XM_045521713.1"/>
</dbReference>
<reference evidence="15" key="1">
    <citation type="submission" date="2025-08" db="UniProtKB">
        <authorList>
            <consortium name="RefSeq"/>
        </authorList>
    </citation>
    <scope>IDENTIFICATION</scope>
    <source>
        <tissue evidence="15">Blood</tissue>
    </source>
</reference>
<dbReference type="InterPro" id="IPR003654">
    <property type="entry name" value="OAR_dom"/>
</dbReference>
<dbReference type="CDD" id="cd00086">
    <property type="entry name" value="homeodomain"/>
    <property type="match status" value="1"/>
</dbReference>
<dbReference type="InterPro" id="IPR050649">
    <property type="entry name" value="Paired_Homeobox_TFs"/>
</dbReference>
<dbReference type="Gene3D" id="1.10.10.60">
    <property type="entry name" value="Homeodomain-like"/>
    <property type="match status" value="1"/>
</dbReference>
<protein>
    <recommendedName>
        <fullName evidence="8">Homeobox protein ARX</fullName>
    </recommendedName>
    <alternativeName>
        <fullName evidence="9">Aristaless-related homeobox</fullName>
    </alternativeName>
</protein>
<feature type="DNA-binding region" description="Homeobox" evidence="10">
    <location>
        <begin position="228"/>
        <end position="287"/>
    </location>
</feature>
<evidence type="ECO:0000256" key="11">
    <source>
        <dbReference type="RuleBase" id="RU000682"/>
    </source>
</evidence>
<dbReference type="PANTHER" id="PTHR24329:SF337">
    <property type="entry name" value="ARISTALESS RELATED HOMEOBOX"/>
    <property type="match status" value="1"/>
</dbReference>
<dbReference type="AlphaFoldDB" id="A0A9W3HLK7"/>
<evidence type="ECO:0000256" key="6">
    <source>
        <dbReference type="ARBA" id="ARBA00023242"/>
    </source>
</evidence>
<dbReference type="InterPro" id="IPR001356">
    <property type="entry name" value="HD"/>
</dbReference>
<dbReference type="SUPFAM" id="SSF46689">
    <property type="entry name" value="Homeodomain-like"/>
    <property type="match status" value="1"/>
</dbReference>
<gene>
    <name evidence="15" type="primary">ARX</name>
</gene>